<dbReference type="OrthoDB" id="9874108at2"/>
<dbReference type="EMBL" id="CP031376">
    <property type="protein sequence ID" value="AXK50844.1"/>
    <property type="molecule type" value="Genomic_DNA"/>
</dbReference>
<dbReference type="AlphaFoldDB" id="A0A345Z2L5"/>
<keyword evidence="3" id="KW-1185">Reference proteome</keyword>
<evidence type="ECO:0000313" key="2">
    <source>
        <dbReference type="EMBL" id="AXK50844.1"/>
    </source>
</evidence>
<name>A0A345Z2L5_9MOLU</name>
<feature type="transmembrane region" description="Helical" evidence="1">
    <location>
        <begin position="45"/>
        <end position="66"/>
    </location>
</feature>
<protein>
    <recommendedName>
        <fullName evidence="4">Transmembrane protein</fullName>
    </recommendedName>
</protein>
<keyword evidence="1" id="KW-0472">Membrane</keyword>
<organism evidence="2 3">
    <name type="scientific">Spiroplasma alleghenense</name>
    <dbReference type="NCBI Taxonomy" id="216931"/>
    <lineage>
        <taxon>Bacteria</taxon>
        <taxon>Bacillati</taxon>
        <taxon>Mycoplasmatota</taxon>
        <taxon>Mollicutes</taxon>
        <taxon>Entomoplasmatales</taxon>
        <taxon>Spiroplasmataceae</taxon>
        <taxon>Spiroplasma</taxon>
    </lineage>
</organism>
<gene>
    <name evidence="2" type="ORF">SALLE_v1c01680</name>
</gene>
<feature type="transmembrane region" description="Helical" evidence="1">
    <location>
        <begin position="73"/>
        <end position="99"/>
    </location>
</feature>
<dbReference type="Proteomes" id="UP000254792">
    <property type="component" value="Chromosome"/>
</dbReference>
<feature type="transmembrane region" description="Helical" evidence="1">
    <location>
        <begin position="105"/>
        <end position="123"/>
    </location>
</feature>
<dbReference type="RefSeq" id="WP_115557766.1">
    <property type="nucleotide sequence ID" value="NZ_CP031376.1"/>
</dbReference>
<evidence type="ECO:0000256" key="1">
    <source>
        <dbReference type="SAM" id="Phobius"/>
    </source>
</evidence>
<keyword evidence="1" id="KW-1133">Transmembrane helix</keyword>
<proteinExistence type="predicted"/>
<keyword evidence="1" id="KW-0812">Transmembrane</keyword>
<reference evidence="2 3" key="1">
    <citation type="submission" date="2018-07" db="EMBL/GenBank/DDBJ databases">
        <title>Complete genome sequence of Spiroplasma alleghenense PLHS-1 (ATCC 51752).</title>
        <authorList>
            <person name="Chou L."/>
            <person name="Lee T.-Y."/>
            <person name="Tsai Y.-M."/>
            <person name="Kuo C.-H."/>
        </authorList>
    </citation>
    <scope>NUCLEOTIDE SEQUENCE [LARGE SCALE GENOMIC DNA]</scope>
    <source>
        <strain evidence="2 3">PLHS-1</strain>
    </source>
</reference>
<evidence type="ECO:0008006" key="4">
    <source>
        <dbReference type="Google" id="ProtNLM"/>
    </source>
</evidence>
<dbReference type="KEGG" id="salx:SALLE_v1c01680"/>
<accession>A0A345Z2L5</accession>
<sequence>MKALKIVNQFILALTVFLIVFVSPFVDFSATKPEEIINFDWAKYFIPQIVLGVIFGIVGVMVILINHKIFKNILLFTNIIIALVISGLLGSKFFLIWNIAVLRGILPLVFMVIFLFIESLVIVRSLPSKSFDKVKVNNSVNDDFIETLVQDDLKTKISNLKTNLSKPSFEILEEIDSTGSFSGISIENIIKKEDENQNTAPEKKEIKIDLIKPDLPETKSINPENSEIVSRPEYDYNDLTELSFEQNKTKEDFEIIKSRRNDSKNKKITPVEVDDE</sequence>
<evidence type="ECO:0000313" key="3">
    <source>
        <dbReference type="Proteomes" id="UP000254792"/>
    </source>
</evidence>